<name>A0A6V7VSB6_MELEN</name>
<gene>
    <name evidence="1" type="ORF">MENT_LOCUS29748</name>
</gene>
<sequence length="64" mass="7391">MVYDSFYLEVKVKNCRASSIFNQLLVTSTFLHSQSTNSKISKIKTNKINLIKTSSEFKQNMLKN</sequence>
<dbReference type="EMBL" id="CAJEWN010000306">
    <property type="protein sequence ID" value="CAD2177850.1"/>
    <property type="molecule type" value="Genomic_DNA"/>
</dbReference>
<proteinExistence type="predicted"/>
<dbReference type="AlphaFoldDB" id="A0A6V7VSB6"/>
<accession>A0A6V7VSB6</accession>
<evidence type="ECO:0000313" key="1">
    <source>
        <dbReference type="EMBL" id="CAD2177850.1"/>
    </source>
</evidence>
<reference evidence="1 2" key="1">
    <citation type="submission" date="2020-08" db="EMBL/GenBank/DDBJ databases">
        <authorList>
            <person name="Koutsovoulos G."/>
            <person name="Danchin GJ E."/>
        </authorList>
    </citation>
    <scope>NUCLEOTIDE SEQUENCE [LARGE SCALE GENOMIC DNA]</scope>
</reference>
<protein>
    <submittedName>
        <fullName evidence="1">Uncharacterized protein</fullName>
    </submittedName>
</protein>
<comment type="caution">
    <text evidence="1">The sequence shown here is derived from an EMBL/GenBank/DDBJ whole genome shotgun (WGS) entry which is preliminary data.</text>
</comment>
<dbReference type="Proteomes" id="UP000580250">
    <property type="component" value="Unassembled WGS sequence"/>
</dbReference>
<organism evidence="1 2">
    <name type="scientific">Meloidogyne enterolobii</name>
    <name type="common">Root-knot nematode worm</name>
    <name type="synonym">Meloidogyne mayaguensis</name>
    <dbReference type="NCBI Taxonomy" id="390850"/>
    <lineage>
        <taxon>Eukaryota</taxon>
        <taxon>Metazoa</taxon>
        <taxon>Ecdysozoa</taxon>
        <taxon>Nematoda</taxon>
        <taxon>Chromadorea</taxon>
        <taxon>Rhabditida</taxon>
        <taxon>Tylenchina</taxon>
        <taxon>Tylenchomorpha</taxon>
        <taxon>Tylenchoidea</taxon>
        <taxon>Meloidogynidae</taxon>
        <taxon>Meloidogyninae</taxon>
        <taxon>Meloidogyne</taxon>
    </lineage>
</organism>
<evidence type="ECO:0000313" key="2">
    <source>
        <dbReference type="Proteomes" id="UP000580250"/>
    </source>
</evidence>